<gene>
    <name evidence="2" type="ORF">HDF15_000470</name>
</gene>
<feature type="chain" id="PRO_5031539827" evidence="1">
    <location>
        <begin position="27"/>
        <end position="271"/>
    </location>
</feature>
<comment type="caution">
    <text evidence="2">The sequence shown here is derived from an EMBL/GenBank/DDBJ whole genome shotgun (WGS) entry which is preliminary data.</text>
</comment>
<evidence type="ECO:0000313" key="3">
    <source>
        <dbReference type="Proteomes" id="UP000584867"/>
    </source>
</evidence>
<protein>
    <submittedName>
        <fullName evidence="2">Uncharacterized protein (TIGR03435 family)</fullName>
    </submittedName>
</protein>
<dbReference type="AlphaFoldDB" id="A0A7W7ZLV8"/>
<feature type="signal peptide" evidence="1">
    <location>
        <begin position="1"/>
        <end position="26"/>
    </location>
</feature>
<accession>A0A7W7ZLV8</accession>
<dbReference type="NCBIfam" id="TIGR03435">
    <property type="entry name" value="Soli_TIGR03435"/>
    <property type="match status" value="1"/>
</dbReference>
<dbReference type="EMBL" id="JACHIO010000002">
    <property type="protein sequence ID" value="MBB5062143.1"/>
    <property type="molecule type" value="Genomic_DNA"/>
</dbReference>
<name>A0A7W7ZLV8_9BACT</name>
<reference evidence="2 3" key="1">
    <citation type="submission" date="2020-08" db="EMBL/GenBank/DDBJ databases">
        <title>Genomic Encyclopedia of Type Strains, Phase IV (KMG-V): Genome sequencing to study the core and pangenomes of soil and plant-associated prokaryotes.</title>
        <authorList>
            <person name="Whitman W."/>
        </authorList>
    </citation>
    <scope>NUCLEOTIDE SEQUENCE [LARGE SCALE GENOMIC DNA]</scope>
    <source>
        <strain evidence="2 3">X5P3</strain>
    </source>
</reference>
<evidence type="ECO:0000313" key="2">
    <source>
        <dbReference type="EMBL" id="MBB5062143.1"/>
    </source>
</evidence>
<organism evidence="2 3">
    <name type="scientific">Granulicella mallensis</name>
    <dbReference type="NCBI Taxonomy" id="940614"/>
    <lineage>
        <taxon>Bacteria</taxon>
        <taxon>Pseudomonadati</taxon>
        <taxon>Acidobacteriota</taxon>
        <taxon>Terriglobia</taxon>
        <taxon>Terriglobales</taxon>
        <taxon>Acidobacteriaceae</taxon>
        <taxon>Granulicella</taxon>
    </lineage>
</organism>
<evidence type="ECO:0000256" key="1">
    <source>
        <dbReference type="SAM" id="SignalP"/>
    </source>
</evidence>
<dbReference type="Pfam" id="PF12543">
    <property type="entry name" value="DUF3738"/>
    <property type="match status" value="1"/>
</dbReference>
<dbReference type="RefSeq" id="WP_184252645.1">
    <property type="nucleotide sequence ID" value="NZ_JACHIO010000002.1"/>
</dbReference>
<proteinExistence type="predicted"/>
<dbReference type="InterPro" id="IPR017801">
    <property type="entry name" value="DUF3738"/>
</dbReference>
<keyword evidence="1" id="KW-0732">Signal</keyword>
<sequence length="271" mass="29906">MKRSQKCSQRLRAGAILLSCIGTCFAQNLSSGPKAKPLAFEVATVRPTRPDSTNEDWDSEGNRVTIKGYSLRQLIKAAFNLRSAAQILGGPEWLDKQRFDILAIIDEEQATSFRAAGADRDEEAEIQMMLQALLSERFHLRVRSVEKKLPIFGLVVSSTHTRLVPDLAKPRSLSIRNGHMVAVATSMDDMAQSLTRMREVGDRMVINQTSLVGTYDFDLSWTPDRGAGVPEQAVYPGLFTALQDQLGLKLKPGKADAPVLEVLAAELPHFD</sequence>
<dbReference type="Proteomes" id="UP000584867">
    <property type="component" value="Unassembled WGS sequence"/>
</dbReference>